<dbReference type="NCBIfam" id="TIGR02073">
    <property type="entry name" value="PBP_1c"/>
    <property type="match status" value="1"/>
</dbReference>
<dbReference type="InterPro" id="IPR050396">
    <property type="entry name" value="Glycosyltr_51/Transpeptidase"/>
</dbReference>
<evidence type="ECO:0000256" key="1">
    <source>
        <dbReference type="ARBA" id="ARBA00004752"/>
    </source>
</evidence>
<evidence type="ECO:0000256" key="9">
    <source>
        <dbReference type="ARBA" id="ARBA00023268"/>
    </source>
</evidence>
<evidence type="ECO:0000259" key="13">
    <source>
        <dbReference type="Pfam" id="PF00912"/>
    </source>
</evidence>
<gene>
    <name evidence="15" type="ORF">AM493_11490</name>
</gene>
<evidence type="ECO:0000256" key="8">
    <source>
        <dbReference type="ARBA" id="ARBA00022801"/>
    </source>
</evidence>
<accession>A0A0M9VIE7</accession>
<name>A0A0M9VIE7_9FLAO</name>
<evidence type="ECO:0000259" key="12">
    <source>
        <dbReference type="Pfam" id="PF00905"/>
    </source>
</evidence>
<evidence type="ECO:0000256" key="3">
    <source>
        <dbReference type="ARBA" id="ARBA00007739"/>
    </source>
</evidence>
<feature type="domain" description="Penicillin-binding C-terminal" evidence="14">
    <location>
        <begin position="708"/>
        <end position="794"/>
    </location>
</feature>
<dbReference type="GO" id="GO:0009252">
    <property type="term" value="P:peptidoglycan biosynthetic process"/>
    <property type="evidence" value="ECO:0007669"/>
    <property type="project" value="InterPro"/>
</dbReference>
<keyword evidence="9" id="KW-0511">Multifunctional enzyme</keyword>
<dbReference type="GO" id="GO:0008955">
    <property type="term" value="F:peptidoglycan glycosyltransferase activity"/>
    <property type="evidence" value="ECO:0007669"/>
    <property type="project" value="UniProtKB-EC"/>
</dbReference>
<dbReference type="OrthoDB" id="9766909at2"/>
<dbReference type="PATRIC" id="fig|1202724.3.peg.2381"/>
<evidence type="ECO:0000256" key="2">
    <source>
        <dbReference type="ARBA" id="ARBA00007090"/>
    </source>
</evidence>
<keyword evidence="5" id="KW-0645">Protease</keyword>
<evidence type="ECO:0000259" key="14">
    <source>
        <dbReference type="Pfam" id="PF06832"/>
    </source>
</evidence>
<dbReference type="Pfam" id="PF06832">
    <property type="entry name" value="BiPBP_C"/>
    <property type="match status" value="1"/>
</dbReference>
<dbReference type="PANTHER" id="PTHR32282">
    <property type="entry name" value="BINDING PROTEIN TRANSPEPTIDASE, PUTATIVE-RELATED"/>
    <property type="match status" value="1"/>
</dbReference>
<reference evidence="15 16" key="1">
    <citation type="submission" date="2015-08" db="EMBL/GenBank/DDBJ databases">
        <title>Whole genome sequence of Flavobacterium akiainvivens IK-1T, from decaying Wikstroemia oahuensis, an endemic Hawaiian shrub.</title>
        <authorList>
            <person name="Wan X."/>
            <person name="Hou S."/>
            <person name="Saito J."/>
            <person name="Donachie S."/>
        </authorList>
    </citation>
    <scope>NUCLEOTIDE SEQUENCE [LARGE SCALE GENOMIC DNA]</scope>
    <source>
        <strain evidence="15 16">IK-1</strain>
    </source>
</reference>
<evidence type="ECO:0000313" key="16">
    <source>
        <dbReference type="Proteomes" id="UP000037755"/>
    </source>
</evidence>
<dbReference type="GO" id="GO:0030288">
    <property type="term" value="C:outer membrane-bounded periplasmic space"/>
    <property type="evidence" value="ECO:0007669"/>
    <property type="project" value="TreeGrafter"/>
</dbReference>
<feature type="domain" description="Penicillin-binding protein transpeptidase" evidence="12">
    <location>
        <begin position="320"/>
        <end position="576"/>
    </location>
</feature>
<keyword evidence="16" id="KW-1185">Reference proteome</keyword>
<dbReference type="GO" id="GO:0004180">
    <property type="term" value="F:carboxypeptidase activity"/>
    <property type="evidence" value="ECO:0007669"/>
    <property type="project" value="UniProtKB-KW"/>
</dbReference>
<evidence type="ECO:0000256" key="5">
    <source>
        <dbReference type="ARBA" id="ARBA00022670"/>
    </source>
</evidence>
<dbReference type="RefSeq" id="WP_054408185.1">
    <property type="nucleotide sequence ID" value="NZ_FOYA01000001.1"/>
</dbReference>
<comment type="caution">
    <text evidence="15">The sequence shown here is derived from an EMBL/GenBank/DDBJ whole genome shotgun (WGS) entry which is preliminary data.</text>
</comment>
<dbReference type="AlphaFoldDB" id="A0A0M9VIE7"/>
<dbReference type="InterPro" id="IPR036950">
    <property type="entry name" value="PBP_transglycosylase"/>
</dbReference>
<dbReference type="InterPro" id="IPR001460">
    <property type="entry name" value="PCN-bd_Tpept"/>
</dbReference>
<evidence type="ECO:0000256" key="10">
    <source>
        <dbReference type="ARBA" id="ARBA00044770"/>
    </source>
</evidence>
<keyword evidence="6" id="KW-0328">Glycosyltransferase</keyword>
<keyword evidence="4" id="KW-0121">Carboxypeptidase</keyword>
<comment type="pathway">
    <text evidence="1">Cell wall biogenesis; peptidoglycan biosynthesis.</text>
</comment>
<dbReference type="InterPro" id="IPR023346">
    <property type="entry name" value="Lysozyme-like_dom_sf"/>
</dbReference>
<feature type="domain" description="Glycosyl transferase family 51" evidence="13">
    <location>
        <begin position="80"/>
        <end position="242"/>
    </location>
</feature>
<comment type="similarity">
    <text evidence="3">In the N-terminal section; belongs to the glycosyltransferase 51 family.</text>
</comment>
<comment type="similarity">
    <text evidence="2">In the C-terminal section; belongs to the transpeptidase family.</text>
</comment>
<dbReference type="GO" id="GO:0006508">
    <property type="term" value="P:proteolysis"/>
    <property type="evidence" value="ECO:0007669"/>
    <property type="project" value="UniProtKB-KW"/>
</dbReference>
<keyword evidence="8" id="KW-0378">Hydrolase</keyword>
<evidence type="ECO:0000256" key="7">
    <source>
        <dbReference type="ARBA" id="ARBA00022679"/>
    </source>
</evidence>
<comment type="catalytic activity">
    <reaction evidence="11">
        <text>[GlcNAc-(1-&gt;4)-Mur2Ac(oyl-L-Ala-gamma-D-Glu-L-Lys-D-Ala-D-Ala)](n)-di-trans,octa-cis-undecaprenyl diphosphate + beta-D-GlcNAc-(1-&gt;4)-Mur2Ac(oyl-L-Ala-gamma-D-Glu-L-Lys-D-Ala-D-Ala)-di-trans,octa-cis-undecaprenyl diphosphate = [GlcNAc-(1-&gt;4)-Mur2Ac(oyl-L-Ala-gamma-D-Glu-L-Lys-D-Ala-D-Ala)](n+1)-di-trans,octa-cis-undecaprenyl diphosphate + di-trans,octa-cis-undecaprenyl diphosphate + H(+)</text>
        <dbReference type="Rhea" id="RHEA:23708"/>
        <dbReference type="Rhea" id="RHEA-COMP:9602"/>
        <dbReference type="Rhea" id="RHEA-COMP:9603"/>
        <dbReference type="ChEBI" id="CHEBI:15378"/>
        <dbReference type="ChEBI" id="CHEBI:58405"/>
        <dbReference type="ChEBI" id="CHEBI:60033"/>
        <dbReference type="ChEBI" id="CHEBI:78435"/>
        <dbReference type="EC" id="2.4.99.28"/>
    </reaction>
</comment>
<dbReference type="InterPro" id="IPR001264">
    <property type="entry name" value="Glyco_trans_51"/>
</dbReference>
<dbReference type="EMBL" id="LIYD01000005">
    <property type="protein sequence ID" value="KOS06586.1"/>
    <property type="molecule type" value="Genomic_DNA"/>
</dbReference>
<dbReference type="Proteomes" id="UP000037755">
    <property type="component" value="Unassembled WGS sequence"/>
</dbReference>
<dbReference type="PANTHER" id="PTHR32282:SF15">
    <property type="entry name" value="PENICILLIN-BINDING PROTEIN 1C"/>
    <property type="match status" value="1"/>
</dbReference>
<dbReference type="GO" id="GO:0008658">
    <property type="term" value="F:penicillin binding"/>
    <property type="evidence" value="ECO:0007669"/>
    <property type="project" value="InterPro"/>
</dbReference>
<keyword evidence="7" id="KW-0808">Transferase</keyword>
<dbReference type="Pfam" id="PF00912">
    <property type="entry name" value="Transgly"/>
    <property type="match status" value="1"/>
</dbReference>
<proteinExistence type="inferred from homology"/>
<evidence type="ECO:0000256" key="11">
    <source>
        <dbReference type="ARBA" id="ARBA00049902"/>
    </source>
</evidence>
<dbReference type="STRING" id="1202724.AM493_11490"/>
<dbReference type="InterPro" id="IPR009647">
    <property type="entry name" value="PBP_C"/>
</dbReference>
<dbReference type="InterPro" id="IPR011815">
    <property type="entry name" value="PBP_1c"/>
</dbReference>
<dbReference type="Pfam" id="PF00905">
    <property type="entry name" value="Transpeptidase"/>
    <property type="match status" value="1"/>
</dbReference>
<dbReference type="Gene3D" id="1.10.3810.10">
    <property type="entry name" value="Biosynthetic peptidoglycan transglycosylase-like"/>
    <property type="match status" value="1"/>
</dbReference>
<evidence type="ECO:0000256" key="6">
    <source>
        <dbReference type="ARBA" id="ARBA00022676"/>
    </source>
</evidence>
<protein>
    <recommendedName>
        <fullName evidence="10">peptidoglycan glycosyltransferase</fullName>
        <ecNumber evidence="10">2.4.99.28</ecNumber>
    </recommendedName>
</protein>
<dbReference type="SUPFAM" id="SSF53955">
    <property type="entry name" value="Lysozyme-like"/>
    <property type="match status" value="1"/>
</dbReference>
<dbReference type="EC" id="2.4.99.28" evidence="10"/>
<dbReference type="SUPFAM" id="SSF56601">
    <property type="entry name" value="beta-lactamase/transpeptidase-like"/>
    <property type="match status" value="1"/>
</dbReference>
<organism evidence="15 16">
    <name type="scientific">Flavobacterium akiainvivens</name>
    <dbReference type="NCBI Taxonomy" id="1202724"/>
    <lineage>
        <taxon>Bacteria</taxon>
        <taxon>Pseudomonadati</taxon>
        <taxon>Bacteroidota</taxon>
        <taxon>Flavobacteriia</taxon>
        <taxon>Flavobacteriales</taxon>
        <taxon>Flavobacteriaceae</taxon>
        <taxon>Flavobacterium</taxon>
    </lineage>
</organism>
<evidence type="ECO:0000256" key="4">
    <source>
        <dbReference type="ARBA" id="ARBA00022645"/>
    </source>
</evidence>
<dbReference type="Gene3D" id="3.40.710.10">
    <property type="entry name" value="DD-peptidase/beta-lactamase superfamily"/>
    <property type="match status" value="1"/>
</dbReference>
<evidence type="ECO:0000313" key="15">
    <source>
        <dbReference type="EMBL" id="KOS06586.1"/>
    </source>
</evidence>
<sequence length="804" mass="90965">MAKFLQQAALKAAAFFQHIFNRIARWVKRNRIKSALMAVLLVWYYFCLPRTLFKDPYSTVIESTEGELLGARIARDGQWRFPEQDSIPEKFKKCIVYFEDQHFYKHPGFNPVAIVKAMKQNHDAGRVVRGGSTLTQQVIRLSRGGEERSYAEKIIEMILATRLELRHSKDQILGLYAAHAPFGGNVVGLDMAAWRYFGVQPHQLSWAESATLAVLPNAPGLIYPGKNQQKLRDKRDRLLKKLFDEKIIDKTTYELSLQEGLPQKPYDLPQAAPHLLQNIAKAKEGQRIKTTVKHSLQERVNQIAARYYQEYRQTEVHNLAVMVVDVQTRNIVAYVGNAPTDRKHGKDVDIIPAPRSTGSILKPLLFANMLDEGELLPNTLIADVPTQISGYTPKNYELTYDGAVPAQRALSRSLNIPAVLMLKQHGIRKFYDELQNYKLRDVNKQPDHYGLSLILGGAESNLWDLCRTYAGLTGTLNHFTATQAKYRKGEFAELNWDSSITREFGSETYQKPQLGAGSIWLTYNAMKEVNRPQGDEAWRFYDSSLQIAWKTGTSFGGRDGWAIGTSSRYVVGVWVGNASGEGRPSLTGVGSAAPILFDVFNLLPRTPWFAAPLNDMEKADICALSGHLAGEYCPVQQQWIPVNAKKTAVCPYHKLVHLDITGQYRVNSNCESIDNMVARPWFVLPPVMEWYYKTKHINYLPLPPFRDDCREGNAAALDFIYPQQDGKIYLTKDFNGAVQPFMARAAHTQRNAKLFWYLNDVYLGTTQTYHEMPIKAKSGRYVITVTDEAGNEVRRTIIVEAGSS</sequence>
<dbReference type="InterPro" id="IPR012338">
    <property type="entry name" value="Beta-lactam/transpept-like"/>
</dbReference>